<proteinExistence type="predicted"/>
<evidence type="ECO:0000313" key="2">
    <source>
        <dbReference type="EMBL" id="SIS03983.1"/>
    </source>
</evidence>
<accession>A0A1N7FUC5</accession>
<feature type="compositionally biased region" description="Polar residues" evidence="1">
    <location>
        <begin position="27"/>
        <end position="47"/>
    </location>
</feature>
<dbReference type="AlphaFoldDB" id="A0A1N7FUC5"/>
<feature type="compositionally biased region" description="Basic and acidic residues" evidence="1">
    <location>
        <begin position="63"/>
        <end position="75"/>
    </location>
</feature>
<feature type="region of interest" description="Disordered" evidence="1">
    <location>
        <begin position="16"/>
        <end position="79"/>
    </location>
</feature>
<dbReference type="STRING" id="1344003.SAMN05445060_2295"/>
<gene>
    <name evidence="2" type="ORF">SAMN05445060_2295</name>
</gene>
<evidence type="ECO:0000256" key="1">
    <source>
        <dbReference type="SAM" id="MobiDB-lite"/>
    </source>
</evidence>
<protein>
    <submittedName>
        <fullName evidence="2">Uncharacterized protein</fullName>
    </submittedName>
</protein>
<sequence length="206" mass="20984">MLLAILMLAGCGGNNGPKSIDIPGQDALSSETAPEDTTTPPQQTLQARTPRAGSLGALLSSSKRVDNGDYHRGATEDGGTSRTISEFAFTADGLTCATQSGDSPRLVCSVSGVRNLTASPPSTCTKARTQLVLDGAGARPQACSSSDTVYATATRLPQGKSISVDTFTCLNSERGLTCMASRPQTGFAVSGGRVVTVDGTDPAPGD</sequence>
<dbReference type="EMBL" id="FTNT01000006">
    <property type="protein sequence ID" value="SIS03983.1"/>
    <property type="molecule type" value="Genomic_DNA"/>
</dbReference>
<dbReference type="Proteomes" id="UP000186218">
    <property type="component" value="Unassembled WGS sequence"/>
</dbReference>
<name>A0A1N7FUC5_9NOCA</name>
<reference evidence="2 3" key="1">
    <citation type="submission" date="2017-01" db="EMBL/GenBank/DDBJ databases">
        <authorList>
            <person name="Mah S.A."/>
            <person name="Swanson W.J."/>
            <person name="Moy G.W."/>
            <person name="Vacquier V.D."/>
        </authorList>
    </citation>
    <scope>NUCLEOTIDE SEQUENCE [LARGE SCALE GENOMIC DNA]</scope>
    <source>
        <strain evidence="2 3">CPCC 203464</strain>
    </source>
</reference>
<organism evidence="2 3">
    <name type="scientific">Williamsia sterculiae</name>
    <dbReference type="NCBI Taxonomy" id="1344003"/>
    <lineage>
        <taxon>Bacteria</taxon>
        <taxon>Bacillati</taxon>
        <taxon>Actinomycetota</taxon>
        <taxon>Actinomycetes</taxon>
        <taxon>Mycobacteriales</taxon>
        <taxon>Nocardiaceae</taxon>
        <taxon>Williamsia</taxon>
    </lineage>
</organism>
<evidence type="ECO:0000313" key="3">
    <source>
        <dbReference type="Proteomes" id="UP000186218"/>
    </source>
</evidence>
<keyword evidence="3" id="KW-1185">Reference proteome</keyword>
<feature type="compositionally biased region" description="Low complexity" evidence="1">
    <location>
        <begin position="52"/>
        <end position="62"/>
    </location>
</feature>